<keyword evidence="2" id="KW-1185">Reference proteome</keyword>
<gene>
    <name evidence="1" type="ORF">NIIDMKKI_52150</name>
</gene>
<dbReference type="EMBL" id="AP023343">
    <property type="protein sequence ID" value="BCI90009.1"/>
    <property type="molecule type" value="Genomic_DNA"/>
</dbReference>
<proteinExistence type="predicted"/>
<sequence>MLCYRGRHGDALSCAGCSEGPLLTDRSRHRDFRIRVIRTKNVARQCTESAIAGAFLGIAYDDFGRDSGAVTADL</sequence>
<reference evidence="1 2" key="1">
    <citation type="submission" date="2020-07" db="EMBL/GenBank/DDBJ databases">
        <title>Mycobacterium kansasii (former subtype) with zoonotic potential isolated from diseased indoor pet cat, Japan.</title>
        <authorList>
            <person name="Fukano H."/>
            <person name="Terazono T."/>
            <person name="Hoshino Y."/>
        </authorList>
    </citation>
    <scope>NUCLEOTIDE SEQUENCE [LARGE SCALE GENOMIC DNA]</scope>
    <source>
        <strain evidence="1 2">Kuro-I</strain>
    </source>
</reference>
<evidence type="ECO:0000313" key="1">
    <source>
        <dbReference type="EMBL" id="BCI90009.1"/>
    </source>
</evidence>
<evidence type="ECO:0000313" key="2">
    <source>
        <dbReference type="Proteomes" id="UP000516380"/>
    </source>
</evidence>
<dbReference type="AlphaFoldDB" id="A0A7G1IJS3"/>
<name>A0A7G1IJS3_MYCKA</name>
<accession>A0A7G1IJS3</accession>
<dbReference type="Proteomes" id="UP000516380">
    <property type="component" value="Chromosome"/>
</dbReference>
<protein>
    <submittedName>
        <fullName evidence="1">Uncharacterized protein</fullName>
    </submittedName>
</protein>
<organism evidence="1 2">
    <name type="scientific">Mycobacterium kansasii</name>
    <dbReference type="NCBI Taxonomy" id="1768"/>
    <lineage>
        <taxon>Bacteria</taxon>
        <taxon>Bacillati</taxon>
        <taxon>Actinomycetota</taxon>
        <taxon>Actinomycetes</taxon>
        <taxon>Mycobacteriales</taxon>
        <taxon>Mycobacteriaceae</taxon>
        <taxon>Mycobacterium</taxon>
    </lineage>
</organism>